<dbReference type="PROSITE" id="PS51257">
    <property type="entry name" value="PROKAR_LIPOPROTEIN"/>
    <property type="match status" value="1"/>
</dbReference>
<reference evidence="2 3" key="1">
    <citation type="journal article" date="2011" name="Stand. Genomic Sci.">
        <title>Complete genome sequence of Desulfobulbus propionicus type strain (1pr3).</title>
        <authorList>
            <person name="Pagani I."/>
            <person name="Lapidus A."/>
            <person name="Nolan M."/>
            <person name="Lucas S."/>
            <person name="Hammon N."/>
            <person name="Deshpande S."/>
            <person name="Cheng J.F."/>
            <person name="Chertkov O."/>
            <person name="Davenport K."/>
            <person name="Tapia R."/>
            <person name="Han C."/>
            <person name="Goodwin L."/>
            <person name="Pitluck S."/>
            <person name="Liolios K."/>
            <person name="Mavromatis K."/>
            <person name="Ivanova N."/>
            <person name="Mikhailova N."/>
            <person name="Pati A."/>
            <person name="Chen A."/>
            <person name="Palaniappan K."/>
            <person name="Land M."/>
            <person name="Hauser L."/>
            <person name="Chang Y.J."/>
            <person name="Jeffries C.D."/>
            <person name="Detter J.C."/>
            <person name="Brambilla E."/>
            <person name="Kannan K.P."/>
            <person name="Djao O.D."/>
            <person name="Rohde M."/>
            <person name="Pukall R."/>
            <person name="Spring S."/>
            <person name="Goker M."/>
            <person name="Sikorski J."/>
            <person name="Woyke T."/>
            <person name="Bristow J."/>
            <person name="Eisen J.A."/>
            <person name="Markowitz V."/>
            <person name="Hugenholtz P."/>
            <person name="Kyrpides N.C."/>
            <person name="Klenk H.P."/>
        </authorList>
    </citation>
    <scope>NUCLEOTIDE SEQUENCE [LARGE SCALE GENOMIC DNA]</scope>
    <source>
        <strain evidence="3">ATCC 33891 / DSM 2032 / 1pr3</strain>
    </source>
</reference>
<dbReference type="PANTHER" id="PTHR14136">
    <property type="entry name" value="BTB_POZ DOMAIN-CONTAINING PROTEIN KCTD9"/>
    <property type="match status" value="1"/>
</dbReference>
<dbReference type="Gene3D" id="2.160.20.80">
    <property type="entry name" value="E3 ubiquitin-protein ligase SopA"/>
    <property type="match status" value="1"/>
</dbReference>
<feature type="region of interest" description="Disordered" evidence="1">
    <location>
        <begin position="150"/>
        <end position="193"/>
    </location>
</feature>
<evidence type="ECO:0000313" key="3">
    <source>
        <dbReference type="Proteomes" id="UP000006365"/>
    </source>
</evidence>
<name>A0A7U3YNB7_DESPD</name>
<dbReference type="Proteomes" id="UP000006365">
    <property type="component" value="Chromosome"/>
</dbReference>
<dbReference type="EMBL" id="CP002364">
    <property type="protein sequence ID" value="ADW18544.1"/>
    <property type="molecule type" value="Genomic_DNA"/>
</dbReference>
<proteinExistence type="predicted"/>
<evidence type="ECO:0000313" key="2">
    <source>
        <dbReference type="EMBL" id="ADW18544.1"/>
    </source>
</evidence>
<dbReference type="InterPro" id="IPR001646">
    <property type="entry name" value="5peptide_repeat"/>
</dbReference>
<dbReference type="KEGG" id="dpr:Despr_2403"/>
<evidence type="ECO:0000256" key="1">
    <source>
        <dbReference type="SAM" id="MobiDB-lite"/>
    </source>
</evidence>
<keyword evidence="3" id="KW-1185">Reference proteome</keyword>
<sequence>MRSPILPALLCALVLYGCGATTVKSLVKDQGAVQMTGHEVLRLVKGNTLALHSFSDDVQLYFDPAGKIFAKGVSTDKDKGSWDVSENGELCMRMEKWWYSDLRCFTVYHIGDMDKVRLANTSGVLQYSAEQTEGDSKGLYSGMDKKKKSLRRSIRNEADTQQPSTSLSASPSKATTPTLIEEPRPSAHHGGKDTGVMVEYMAKDCPGCDLAGVDLGRAELIDAKLAGADLHGANLSMANLRRADLKKANLQKAVLTYANLPGADLRGADLRGASLKGANLIKADLTGARLEEADLTEVLKEGAKGLK</sequence>
<organism evidence="2 3">
    <name type="scientific">Desulfobulbus propionicus (strain ATCC 33891 / DSM 2032 / VKM B-1956 / 1pr3)</name>
    <dbReference type="NCBI Taxonomy" id="577650"/>
    <lineage>
        <taxon>Bacteria</taxon>
        <taxon>Pseudomonadati</taxon>
        <taxon>Thermodesulfobacteriota</taxon>
        <taxon>Desulfobulbia</taxon>
        <taxon>Desulfobulbales</taxon>
        <taxon>Desulfobulbaceae</taxon>
        <taxon>Desulfobulbus</taxon>
    </lineage>
</organism>
<accession>A0A7U3YNB7</accession>
<gene>
    <name evidence="2" type="ordered locus">Despr_2403</name>
</gene>
<dbReference type="InterPro" id="IPR051082">
    <property type="entry name" value="Pentapeptide-BTB/POZ_domain"/>
</dbReference>
<dbReference type="AlphaFoldDB" id="A0A7U3YNB7"/>
<dbReference type="SUPFAM" id="SSF141571">
    <property type="entry name" value="Pentapeptide repeat-like"/>
    <property type="match status" value="1"/>
</dbReference>
<protein>
    <submittedName>
        <fullName evidence="2">Pentapeptide repeat protein</fullName>
    </submittedName>
</protein>
<dbReference type="Pfam" id="PF00805">
    <property type="entry name" value="Pentapeptide"/>
    <property type="match status" value="1"/>
</dbReference>
<feature type="compositionally biased region" description="Polar residues" evidence="1">
    <location>
        <begin position="159"/>
        <end position="178"/>
    </location>
</feature>
<dbReference type="RefSeq" id="WP_015725081.1">
    <property type="nucleotide sequence ID" value="NC_014972.1"/>
</dbReference>
<dbReference type="PANTHER" id="PTHR14136:SF17">
    <property type="entry name" value="BTB_POZ DOMAIN-CONTAINING PROTEIN KCTD9"/>
    <property type="match status" value="1"/>
</dbReference>